<evidence type="ECO:0000313" key="1">
    <source>
        <dbReference type="EMBL" id="CAH7686221.1"/>
    </source>
</evidence>
<proteinExistence type="predicted"/>
<organism evidence="1 2">
    <name type="scientific">Phakopsora pachyrhizi</name>
    <name type="common">Asian soybean rust disease fungus</name>
    <dbReference type="NCBI Taxonomy" id="170000"/>
    <lineage>
        <taxon>Eukaryota</taxon>
        <taxon>Fungi</taxon>
        <taxon>Dikarya</taxon>
        <taxon>Basidiomycota</taxon>
        <taxon>Pucciniomycotina</taxon>
        <taxon>Pucciniomycetes</taxon>
        <taxon>Pucciniales</taxon>
        <taxon>Phakopsoraceae</taxon>
        <taxon>Phakopsora</taxon>
    </lineage>
</organism>
<dbReference type="GO" id="GO:0000812">
    <property type="term" value="C:Swr1 complex"/>
    <property type="evidence" value="ECO:0007669"/>
    <property type="project" value="TreeGrafter"/>
</dbReference>
<evidence type="ECO:0000313" key="2">
    <source>
        <dbReference type="Proteomes" id="UP001153365"/>
    </source>
</evidence>
<keyword evidence="2" id="KW-1185">Reference proteome</keyword>
<sequence>MVRAWLMTQNIWQQQKGLENVEISDWVVTPQACLRDLLSHRRFFEPIHCLDNHEPEMVKFQSLIRTRLVRSKLGKLVSKIISTKEEATSFQAPCGGFLSRKGLLGTVQELQAKELSMKEYNRNKCLKSLFECSANQVAQEEFLYVEARKLEQNSLKRSRNREELMKLIGGNRYQVFNKLKSWTNTKPHSIKTTHNQMISKPLSNLTPTTANHIGNLFSHFNNQLKEISGAHLSEDINEDLFPESSHQTNAKEDCAGVDNSKAQLAEDLANCVYRFHQLSSAAQYCTVALRSTRITLPKSSAASSKIYCVMIDLEIPILTSLPKPPIMLTQNNLEAY</sequence>
<dbReference type="InterPro" id="IPR027109">
    <property type="entry name" value="Swc4/Dmap1"/>
</dbReference>
<reference evidence="1" key="1">
    <citation type="submission" date="2022-06" db="EMBL/GenBank/DDBJ databases">
        <authorList>
            <consortium name="SYNGENTA / RWTH Aachen University"/>
        </authorList>
    </citation>
    <scope>NUCLEOTIDE SEQUENCE</scope>
</reference>
<name>A0AAV0BGY3_PHAPC</name>
<comment type="caution">
    <text evidence="1">The sequence shown here is derived from an EMBL/GenBank/DDBJ whole genome shotgun (WGS) entry which is preliminary data.</text>
</comment>
<dbReference type="AlphaFoldDB" id="A0AAV0BGY3"/>
<dbReference type="GO" id="GO:0003714">
    <property type="term" value="F:transcription corepressor activity"/>
    <property type="evidence" value="ECO:0007669"/>
    <property type="project" value="TreeGrafter"/>
</dbReference>
<dbReference type="Proteomes" id="UP001153365">
    <property type="component" value="Unassembled WGS sequence"/>
</dbReference>
<dbReference type="PANTHER" id="PTHR12855">
    <property type="entry name" value="DNA METHYLTRANSFERASE 1-ASSOCIATED PROTEIN 1 FAMILY MEMBER"/>
    <property type="match status" value="1"/>
</dbReference>
<dbReference type="EMBL" id="CALTRL010005778">
    <property type="protein sequence ID" value="CAH7686221.1"/>
    <property type="molecule type" value="Genomic_DNA"/>
</dbReference>
<dbReference type="GO" id="GO:0006281">
    <property type="term" value="P:DNA repair"/>
    <property type="evidence" value="ECO:0007669"/>
    <property type="project" value="InterPro"/>
</dbReference>
<gene>
    <name evidence="1" type="ORF">PPACK8108_LOCUS20843</name>
</gene>
<dbReference type="GO" id="GO:0006338">
    <property type="term" value="P:chromatin remodeling"/>
    <property type="evidence" value="ECO:0007669"/>
    <property type="project" value="InterPro"/>
</dbReference>
<dbReference type="PANTHER" id="PTHR12855:SF10">
    <property type="entry name" value="DNA METHYLTRANSFERASE 1-ASSOCIATED PROTEIN 1"/>
    <property type="match status" value="1"/>
</dbReference>
<protein>
    <submittedName>
        <fullName evidence="1">Uncharacterized protein</fullName>
    </submittedName>
</protein>
<dbReference type="GO" id="GO:0035267">
    <property type="term" value="C:NuA4 histone acetyltransferase complex"/>
    <property type="evidence" value="ECO:0007669"/>
    <property type="project" value="InterPro"/>
</dbReference>
<accession>A0AAV0BGY3</accession>
<dbReference type="GO" id="GO:0000122">
    <property type="term" value="P:negative regulation of transcription by RNA polymerase II"/>
    <property type="evidence" value="ECO:0007669"/>
    <property type="project" value="TreeGrafter"/>
</dbReference>